<dbReference type="InterPro" id="IPR038084">
    <property type="entry name" value="PduO/GlcC-like_sf"/>
</dbReference>
<sequence length="163" mass="18201">MSDIYKYSLEELDQLEGDEIRLEKFDSTVCWKLGSIARDLSLERYPKKAVVIDISLSSGQVLFHSVTNDGTALDNDQWIARKKRTVLRFGKSSFYIGQKLRIKELPMEEALFVSPIDYASHGGSVPIRVKGVDGVIGTLTISGLAQEEDHLLAIEVLTKVSKN</sequence>
<dbReference type="Pfam" id="PF03928">
    <property type="entry name" value="HbpS-like"/>
    <property type="match status" value="1"/>
</dbReference>
<comment type="caution">
    <text evidence="1">The sequence shown here is derived from an EMBL/GenBank/DDBJ whole genome shotgun (WGS) entry which is preliminary data.</text>
</comment>
<proteinExistence type="predicted"/>
<name>A0A0V1PR19_9ASCO</name>
<dbReference type="AlphaFoldDB" id="A0A0V1PR19"/>
<dbReference type="PIRSF" id="PIRSF008757">
    <property type="entry name" value="UCP008757"/>
    <property type="match status" value="1"/>
</dbReference>
<organism evidence="1 2">
    <name type="scientific">Debaryomyces fabryi</name>
    <dbReference type="NCBI Taxonomy" id="58627"/>
    <lineage>
        <taxon>Eukaryota</taxon>
        <taxon>Fungi</taxon>
        <taxon>Dikarya</taxon>
        <taxon>Ascomycota</taxon>
        <taxon>Saccharomycotina</taxon>
        <taxon>Pichiomycetes</taxon>
        <taxon>Debaryomycetaceae</taxon>
        <taxon>Debaryomyces</taxon>
    </lineage>
</organism>
<evidence type="ECO:0000313" key="1">
    <source>
        <dbReference type="EMBL" id="KRZ98650.1"/>
    </source>
</evidence>
<dbReference type="InterPro" id="IPR005624">
    <property type="entry name" value="PduO/GlcC-like"/>
</dbReference>
<dbReference type="OrthoDB" id="2209940at2759"/>
<dbReference type="RefSeq" id="XP_015464753.1">
    <property type="nucleotide sequence ID" value="XM_015614420.1"/>
</dbReference>
<dbReference type="GO" id="GO:0006620">
    <property type="term" value="P:post-translational protein targeting to endoplasmic reticulum membrane"/>
    <property type="evidence" value="ECO:0007669"/>
    <property type="project" value="TreeGrafter"/>
</dbReference>
<gene>
    <name evidence="1" type="ORF">AC631_05591</name>
</gene>
<dbReference type="GO" id="GO:0072380">
    <property type="term" value="C:TRC complex"/>
    <property type="evidence" value="ECO:0007669"/>
    <property type="project" value="TreeGrafter"/>
</dbReference>
<dbReference type="EMBL" id="LMYN01000234">
    <property type="protein sequence ID" value="KRZ98650.1"/>
    <property type="molecule type" value="Genomic_DNA"/>
</dbReference>
<evidence type="ECO:0000313" key="2">
    <source>
        <dbReference type="Proteomes" id="UP000054251"/>
    </source>
</evidence>
<dbReference type="SUPFAM" id="SSF143744">
    <property type="entry name" value="GlcG-like"/>
    <property type="match status" value="1"/>
</dbReference>
<dbReference type="GeneID" id="26842600"/>
<dbReference type="PANTHER" id="PTHR28255:SF1">
    <property type="entry name" value="UPF0303 PROTEIN YBR137W"/>
    <property type="match status" value="1"/>
</dbReference>
<reference evidence="1 2" key="1">
    <citation type="submission" date="2015-11" db="EMBL/GenBank/DDBJ databases">
        <title>The genome of Debaryomyces fabryi.</title>
        <authorList>
            <person name="Tafer H."/>
            <person name="Lopandic K."/>
        </authorList>
    </citation>
    <scope>NUCLEOTIDE SEQUENCE [LARGE SCALE GENOMIC DNA]</scope>
    <source>
        <strain evidence="1 2">CBS 789</strain>
    </source>
</reference>
<dbReference type="PANTHER" id="PTHR28255">
    <property type="match status" value="1"/>
</dbReference>
<accession>A0A0V1PR19</accession>
<dbReference type="Gene3D" id="3.30.450.150">
    <property type="entry name" value="Haem-degrading domain"/>
    <property type="match status" value="1"/>
</dbReference>
<protein>
    <submittedName>
        <fullName evidence="1">Uncharacterized protein</fullName>
    </submittedName>
</protein>
<dbReference type="InterPro" id="IPR010371">
    <property type="entry name" value="YBR137W-like"/>
</dbReference>
<keyword evidence="2" id="KW-1185">Reference proteome</keyword>
<dbReference type="Proteomes" id="UP000054251">
    <property type="component" value="Unassembled WGS sequence"/>
</dbReference>